<dbReference type="SUPFAM" id="SSF82714">
    <property type="entry name" value="Multidrug efflux transporter AcrB TolC docking domain, DN and DC subdomains"/>
    <property type="match status" value="2"/>
</dbReference>
<dbReference type="SUPFAM" id="SSF82866">
    <property type="entry name" value="Multidrug efflux transporter AcrB transmembrane domain"/>
    <property type="match status" value="2"/>
</dbReference>
<dbReference type="RefSeq" id="WP_010261006.1">
    <property type="nucleotide sequence ID" value="NZ_CAEG01000007.1"/>
</dbReference>
<dbReference type="InterPro" id="IPR027463">
    <property type="entry name" value="AcrB_DN_DC_subdom"/>
</dbReference>
<feature type="transmembrane region" description="Helical" evidence="1">
    <location>
        <begin position="968"/>
        <end position="990"/>
    </location>
</feature>
<feature type="transmembrane region" description="Helical" evidence="1">
    <location>
        <begin position="383"/>
        <end position="408"/>
    </location>
</feature>
<dbReference type="InterPro" id="IPR001036">
    <property type="entry name" value="Acrflvin-R"/>
</dbReference>
<protein>
    <submittedName>
        <fullName evidence="2">Hydrophobic/amphiphilic exporter-1, HAE1 family</fullName>
    </submittedName>
</protein>
<name>A0A1H4FK66_9BACT</name>
<dbReference type="Gene3D" id="3.30.2090.10">
    <property type="entry name" value="Multidrug efflux transporter AcrB TolC docking domain, DN and DC subdomains"/>
    <property type="match status" value="2"/>
</dbReference>
<dbReference type="SUPFAM" id="SSF82693">
    <property type="entry name" value="Multidrug efflux transporter AcrB pore domain, PN1, PN2, PC1 and PC2 subdomains"/>
    <property type="match status" value="3"/>
</dbReference>
<evidence type="ECO:0000313" key="3">
    <source>
        <dbReference type="Proteomes" id="UP000183253"/>
    </source>
</evidence>
<dbReference type="Gene3D" id="3.30.70.1320">
    <property type="entry name" value="Multidrug efflux transporter AcrB pore domain like"/>
    <property type="match status" value="1"/>
</dbReference>
<dbReference type="Gene3D" id="3.30.70.1430">
    <property type="entry name" value="Multidrug efflux transporter AcrB pore domain"/>
    <property type="match status" value="2"/>
</dbReference>
<feature type="transmembrane region" description="Helical" evidence="1">
    <location>
        <begin position="12"/>
        <end position="34"/>
    </location>
</feature>
<dbReference type="GO" id="GO:0005886">
    <property type="term" value="C:plasma membrane"/>
    <property type="evidence" value="ECO:0007669"/>
    <property type="project" value="TreeGrafter"/>
</dbReference>
<dbReference type="EMBL" id="FNRI01000011">
    <property type="protein sequence ID" value="SEA97665.1"/>
    <property type="molecule type" value="Genomic_DNA"/>
</dbReference>
<feature type="transmembrane region" description="Helical" evidence="1">
    <location>
        <begin position="335"/>
        <end position="351"/>
    </location>
</feature>
<proteinExistence type="predicted"/>
<feature type="transmembrane region" description="Helical" evidence="1">
    <location>
        <begin position="863"/>
        <end position="881"/>
    </location>
</feature>
<feature type="transmembrane region" description="Helical" evidence="1">
    <location>
        <begin position="429"/>
        <end position="449"/>
    </location>
</feature>
<dbReference type="PANTHER" id="PTHR32063">
    <property type="match status" value="1"/>
</dbReference>
<dbReference type="Pfam" id="PF00873">
    <property type="entry name" value="ACR_tran"/>
    <property type="match status" value="1"/>
</dbReference>
<sequence>MKIYESAVRKPISTILLFVGVMVMGLFSLMNLAVDQYPEIEIPQISVITMYPGANAADIETNITRVLEDNLNTVSNLKKLTSKSQDNVSMITVEFEYGSDLNEGANEIRDVVSRVQSMLPDDIDYPTIFKFSTSMIPVMMIAVTAEESYPALNKILDDKLVNVLNRVDGVGAVSVVGAPEREVQVNVDPAKLEAYNLTVEQLGQIIASENVNIPSGTIDIGNNTFNIKADGEFKLSDELRKVVVSNAGGRTVKLSDVAEIRDTLEKSTMDERVNGQRGVRVMFQKQSGANTVNIVHEIQSRLPDIQKTLPKDVKMELIFEGSQEITDAIGSLSETILYAFIFVVLVVMIFLGRWRATLIICMTIPVSLICSFIYLFATGSTLNIISLSSLSIAIGMVVDDAIVVLENITTHIERGSNPKEAAIYATNEVWLSVIATTLVVVAVFLPLTMVPGMAGILFRELGWIVTIVVCVSTMAAISLTPMMSAYLLKLEGGVHDYKGLGVIYKPIDRALEWLDGAYARSLNWVVRHRRITFFSMMSVFVVSLGLLTRVPTEFFPPSDNSRISAMIELEQNIGVDYTARIARQIDSIMYAKYPEIVLVSASAGANSSDNAFAAMQTTGSHIINYNMRLTDVEERDRSIYVISDLLREDLDNIPEVRQYTVTPGGMSGSMSGSATVNVKVFGYDMDVTNAIANDLKEKMSHLNGVRDVKLSRDDLRPEYNVVFDRDRLSYYGISSATASQAVRNRIDGLVASKYREDGDEYDIIVRYAEPFRNRIEDVENITLYNAQGRPVKLKEVGTVEEEYAAPMIERENRQRVISVQSTLGAGVALGDVVAEVNRLIADYPTPDGVDLEVGGTVEDQGDAFGDLGTLLILIVILVYIVMATQFESLKFPFIIMFTIPFAFTGVFLALWMTSTPLSLIALIGAIMLVGIVTKNGIVMVDYMNLLVERGSGVFDAVIAGGKSRLRPVLMTSFTTILGMLPLAIGTGAGSETWQPMGIAVIGGLTFSTILTLFIVPVLYSILVNRSQRKEKEKLAQLSAQHQASKH</sequence>
<dbReference type="STRING" id="1033731.SAMN05444145_11110"/>
<dbReference type="Gene3D" id="3.30.70.1440">
    <property type="entry name" value="Multidrug efflux transporter AcrB pore domain"/>
    <property type="match status" value="1"/>
</dbReference>
<dbReference type="GO" id="GO:0042910">
    <property type="term" value="F:xenobiotic transmembrane transporter activity"/>
    <property type="evidence" value="ECO:0007669"/>
    <property type="project" value="TreeGrafter"/>
</dbReference>
<dbReference type="PRINTS" id="PR00702">
    <property type="entry name" value="ACRIFLAVINRP"/>
</dbReference>
<evidence type="ECO:0000313" key="2">
    <source>
        <dbReference type="EMBL" id="SEA97665.1"/>
    </source>
</evidence>
<dbReference type="Proteomes" id="UP000183253">
    <property type="component" value="Unassembled WGS sequence"/>
</dbReference>
<keyword evidence="1" id="KW-0472">Membrane</keyword>
<dbReference type="AlphaFoldDB" id="A0A1H4FK66"/>
<evidence type="ECO:0000256" key="1">
    <source>
        <dbReference type="SAM" id="Phobius"/>
    </source>
</evidence>
<feature type="transmembrane region" description="Helical" evidence="1">
    <location>
        <begin position="919"/>
        <end position="947"/>
    </location>
</feature>
<dbReference type="OrthoDB" id="9758940at2"/>
<dbReference type="Gene3D" id="1.20.1640.10">
    <property type="entry name" value="Multidrug efflux transporter AcrB transmembrane domain"/>
    <property type="match status" value="2"/>
</dbReference>
<feature type="transmembrane region" description="Helical" evidence="1">
    <location>
        <begin position="461"/>
        <end position="488"/>
    </location>
</feature>
<keyword evidence="1" id="KW-0812">Transmembrane</keyword>
<dbReference type="PANTHER" id="PTHR32063:SF0">
    <property type="entry name" value="SWARMING MOTILITY PROTEIN SWRC"/>
    <property type="match status" value="1"/>
</dbReference>
<organism evidence="2 3">
    <name type="scientific">Alistipes timonensis JC136</name>
    <dbReference type="NCBI Taxonomy" id="1033731"/>
    <lineage>
        <taxon>Bacteria</taxon>
        <taxon>Pseudomonadati</taxon>
        <taxon>Bacteroidota</taxon>
        <taxon>Bacteroidia</taxon>
        <taxon>Bacteroidales</taxon>
        <taxon>Rikenellaceae</taxon>
        <taxon>Alistipes</taxon>
    </lineage>
</organism>
<feature type="transmembrane region" description="Helical" evidence="1">
    <location>
        <begin position="531"/>
        <end position="550"/>
    </location>
</feature>
<accession>A0A1H4FK66</accession>
<gene>
    <name evidence="2" type="ORF">SAMN05444145_11110</name>
</gene>
<keyword evidence="1" id="KW-1133">Transmembrane helix</keyword>
<reference evidence="2 3" key="1">
    <citation type="submission" date="2016-10" db="EMBL/GenBank/DDBJ databases">
        <authorList>
            <person name="de Groot N.N."/>
        </authorList>
    </citation>
    <scope>NUCLEOTIDE SEQUENCE [LARGE SCALE GENOMIC DNA]</scope>
    <source>
        <strain evidence="2 3">DSM 25383</strain>
    </source>
</reference>
<keyword evidence="3" id="KW-1185">Reference proteome</keyword>
<feature type="transmembrane region" description="Helical" evidence="1">
    <location>
        <begin position="996"/>
        <end position="1023"/>
    </location>
</feature>
<feature type="transmembrane region" description="Helical" evidence="1">
    <location>
        <begin position="893"/>
        <end position="913"/>
    </location>
</feature>
<feature type="transmembrane region" description="Helical" evidence="1">
    <location>
        <begin position="358"/>
        <end position="377"/>
    </location>
</feature>